<dbReference type="PANTHER" id="PTHR48100:SF1">
    <property type="entry name" value="HISTIDINE PHOSPHATASE FAMILY PROTEIN-RELATED"/>
    <property type="match status" value="1"/>
</dbReference>
<dbReference type="AlphaFoldDB" id="A0A556MMG9"/>
<dbReference type="InterPro" id="IPR013078">
    <property type="entry name" value="His_Pase_superF_clade-1"/>
</dbReference>
<dbReference type="Gene3D" id="3.40.50.1240">
    <property type="entry name" value="Phosphoglycerate mutase-like"/>
    <property type="match status" value="1"/>
</dbReference>
<name>A0A556MMG9_9SPHI</name>
<reference evidence="1 2" key="1">
    <citation type="submission" date="2019-07" db="EMBL/GenBank/DDBJ databases">
        <authorList>
            <person name="Huq M.A."/>
        </authorList>
    </citation>
    <scope>NUCLEOTIDE SEQUENCE [LARGE SCALE GENOMIC DNA]</scope>
    <source>
        <strain evidence="1 2">MAH-19</strain>
    </source>
</reference>
<organism evidence="1 2">
    <name type="scientific">Mucilaginibacter corticis</name>
    <dbReference type="NCBI Taxonomy" id="2597670"/>
    <lineage>
        <taxon>Bacteria</taxon>
        <taxon>Pseudomonadati</taxon>
        <taxon>Bacteroidota</taxon>
        <taxon>Sphingobacteriia</taxon>
        <taxon>Sphingobacteriales</taxon>
        <taxon>Sphingobacteriaceae</taxon>
        <taxon>Mucilaginibacter</taxon>
    </lineage>
</organism>
<dbReference type="InterPro" id="IPR050275">
    <property type="entry name" value="PGM_Phosphatase"/>
</dbReference>
<sequence>MAITSLSAIILRTSQNNYAGRANPSPIWTFSTNRHISMKSIVKPASVKKISFIAHAESQANAGEPTTNDHSIELTERGWHDAKVFADAITEKPDIILPAKYLRTWQTALPLIRKFPDVPVKLINLHEFTYLSPESCVNSTSAQRNPLVDRYWQQAGPDDINGPDAESFNQFIKRLNSCIEMLENMAGQNLVIFTHGHVLRALWQILGDHKFTSGREQMHHFYHQMGILPVPNLANFQAVYQKNKWQLIEPQLPTRCT</sequence>
<proteinExistence type="predicted"/>
<keyword evidence="2" id="KW-1185">Reference proteome</keyword>
<dbReference type="SMART" id="SM00855">
    <property type="entry name" value="PGAM"/>
    <property type="match status" value="1"/>
</dbReference>
<dbReference type="CDD" id="cd07067">
    <property type="entry name" value="HP_PGM_like"/>
    <property type="match status" value="1"/>
</dbReference>
<protein>
    <submittedName>
        <fullName evidence="1">Phosphoglycerate mutase family protein</fullName>
    </submittedName>
</protein>
<dbReference type="EMBL" id="VLPK01000002">
    <property type="protein sequence ID" value="TSJ40959.1"/>
    <property type="molecule type" value="Genomic_DNA"/>
</dbReference>
<dbReference type="InterPro" id="IPR029033">
    <property type="entry name" value="His_PPase_superfam"/>
</dbReference>
<gene>
    <name evidence="1" type="ORF">FO440_14580</name>
</gene>
<dbReference type="OrthoDB" id="9782128at2"/>
<accession>A0A556MMG9</accession>
<dbReference type="GO" id="GO:0016791">
    <property type="term" value="F:phosphatase activity"/>
    <property type="evidence" value="ECO:0007669"/>
    <property type="project" value="TreeGrafter"/>
</dbReference>
<dbReference type="Pfam" id="PF00300">
    <property type="entry name" value="His_Phos_1"/>
    <property type="match status" value="1"/>
</dbReference>
<dbReference type="Proteomes" id="UP000318733">
    <property type="component" value="Unassembled WGS sequence"/>
</dbReference>
<dbReference type="GO" id="GO:0005737">
    <property type="term" value="C:cytoplasm"/>
    <property type="evidence" value="ECO:0007669"/>
    <property type="project" value="TreeGrafter"/>
</dbReference>
<comment type="caution">
    <text evidence="1">The sequence shown here is derived from an EMBL/GenBank/DDBJ whole genome shotgun (WGS) entry which is preliminary data.</text>
</comment>
<dbReference type="PANTHER" id="PTHR48100">
    <property type="entry name" value="BROAD-SPECIFICITY PHOSPHATASE YOR283W-RELATED"/>
    <property type="match status" value="1"/>
</dbReference>
<dbReference type="SUPFAM" id="SSF53254">
    <property type="entry name" value="Phosphoglycerate mutase-like"/>
    <property type="match status" value="1"/>
</dbReference>
<evidence type="ECO:0000313" key="2">
    <source>
        <dbReference type="Proteomes" id="UP000318733"/>
    </source>
</evidence>
<evidence type="ECO:0000313" key="1">
    <source>
        <dbReference type="EMBL" id="TSJ40959.1"/>
    </source>
</evidence>